<comment type="caution">
    <text evidence="8">The sequence shown here is derived from an EMBL/GenBank/DDBJ whole genome shotgun (WGS) entry which is preliminary data.</text>
</comment>
<organism evidence="8 9">
    <name type="scientific">Candidatus Afipia apatlaquensis</name>
    <dbReference type="NCBI Taxonomy" id="2712852"/>
    <lineage>
        <taxon>Bacteria</taxon>
        <taxon>Pseudomonadati</taxon>
        <taxon>Pseudomonadota</taxon>
        <taxon>Alphaproteobacteria</taxon>
        <taxon>Hyphomicrobiales</taxon>
        <taxon>Nitrobacteraceae</taxon>
        <taxon>Afipia</taxon>
    </lineage>
</organism>
<evidence type="ECO:0000256" key="2">
    <source>
        <dbReference type="ARBA" id="ARBA00022729"/>
    </source>
</evidence>
<dbReference type="Gene3D" id="2.40.160.20">
    <property type="match status" value="2"/>
</dbReference>
<evidence type="ECO:0000256" key="3">
    <source>
        <dbReference type="ARBA" id="ARBA00023136"/>
    </source>
</evidence>
<feature type="signal peptide" evidence="6">
    <location>
        <begin position="1"/>
        <end position="19"/>
    </location>
</feature>
<dbReference type="Proteomes" id="UP000480266">
    <property type="component" value="Unassembled WGS sequence"/>
</dbReference>
<dbReference type="PANTHER" id="PTHR34001:SF3">
    <property type="entry name" value="BLL7405 PROTEIN"/>
    <property type="match status" value="1"/>
</dbReference>
<evidence type="ECO:0000313" key="9">
    <source>
        <dbReference type="Proteomes" id="UP000480266"/>
    </source>
</evidence>
<reference evidence="8" key="1">
    <citation type="submission" date="2020-02" db="EMBL/GenBank/DDBJ databases">
        <title>Draft genome sequence of Candidatus Afipia apatlaquensis IBT-C3, a potential strain for decolorization of textile dyes.</title>
        <authorList>
            <person name="Sanchez-Reyes A."/>
            <person name="Breton-Deval L."/>
            <person name="Mangelson H."/>
            <person name="Sanchez-Flores A."/>
        </authorList>
    </citation>
    <scope>NUCLEOTIDE SEQUENCE [LARGE SCALE GENOMIC DNA]</scope>
    <source>
        <strain evidence="8">IBT-C3</strain>
    </source>
</reference>
<dbReference type="SUPFAM" id="SSF56925">
    <property type="entry name" value="OMPA-like"/>
    <property type="match status" value="2"/>
</dbReference>
<name>A0A7C9RHJ2_9BRAD</name>
<dbReference type="EMBL" id="JAAMRR010001058">
    <property type="protein sequence ID" value="NGX97519.1"/>
    <property type="molecule type" value="Genomic_DNA"/>
</dbReference>
<dbReference type="AlphaFoldDB" id="A0A7C9RHJ2"/>
<dbReference type="InterPro" id="IPR011250">
    <property type="entry name" value="OMP/PagP_B-barrel"/>
</dbReference>
<protein>
    <submittedName>
        <fullName evidence="8">Porin family protein</fullName>
    </submittedName>
</protein>
<sequence>MQKFLIAAALVAMTVSAEAADLPAKLVFKKAPVASTTYGWTGLYAGVNAGVAVGGEGRSGLNVLGFGGSFETFNLASLGVVGGGQAGYNYQFGNWVIGAEADIQGAGTENHANCILTCSVPSGAALRQDMTWFGTVRGRVGYASGPILNYFTGGFAYGGIKVSDTERLIGVNAGTFAVEQTRAGFALGSGIEAAVGGNWTAKIEYLYVDLGSINQAFVLGGTPHVIGTEVRESIFRAGVNYRIGGNGSLLALTPAANWTGFYAGGNGGSGIARDATTHTVLSGVTASNNFDLAPRGYNGGLQAGYNWQRGNVVYGLESDIQYSTQETDRSCLFTCTAATSAVYRQKLDWFGTVRARIGYGVGPTLFYATGGLAYGEVKTRVTENITTLGINGTAGFKDVRAGWALGAGVETPLELFDLFKPGQWTVKTEYLYIDLGSASNSYNLTGVQHNLTTEETNHIFRTGVNYQFDAPVTAKY</sequence>
<dbReference type="InterPro" id="IPR051692">
    <property type="entry name" value="OMP-like"/>
</dbReference>
<comment type="subcellular location">
    <subcellularLocation>
        <location evidence="1">Cell outer membrane</location>
    </subcellularLocation>
</comment>
<comment type="similarity">
    <text evidence="5">Belongs to the Omp25/RopB family.</text>
</comment>
<evidence type="ECO:0000256" key="5">
    <source>
        <dbReference type="ARBA" id="ARBA00038306"/>
    </source>
</evidence>
<evidence type="ECO:0000313" key="8">
    <source>
        <dbReference type="EMBL" id="NGX97519.1"/>
    </source>
</evidence>
<keyword evidence="2 6" id="KW-0732">Signal</keyword>
<dbReference type="InterPro" id="IPR027385">
    <property type="entry name" value="Beta-barrel_OMP"/>
</dbReference>
<evidence type="ECO:0000256" key="6">
    <source>
        <dbReference type="SAM" id="SignalP"/>
    </source>
</evidence>
<keyword evidence="4" id="KW-0998">Cell outer membrane</keyword>
<dbReference type="GO" id="GO:0009279">
    <property type="term" value="C:cell outer membrane"/>
    <property type="evidence" value="ECO:0007669"/>
    <property type="project" value="UniProtKB-SubCell"/>
</dbReference>
<keyword evidence="9" id="KW-1185">Reference proteome</keyword>
<evidence type="ECO:0000256" key="1">
    <source>
        <dbReference type="ARBA" id="ARBA00004442"/>
    </source>
</evidence>
<keyword evidence="3" id="KW-0472">Membrane</keyword>
<evidence type="ECO:0000256" key="4">
    <source>
        <dbReference type="ARBA" id="ARBA00023237"/>
    </source>
</evidence>
<evidence type="ECO:0000259" key="7">
    <source>
        <dbReference type="Pfam" id="PF13505"/>
    </source>
</evidence>
<gene>
    <name evidence="8" type="ORF">G4V63_20640</name>
</gene>
<dbReference type="Pfam" id="PF13505">
    <property type="entry name" value="OMP_b-brl"/>
    <property type="match status" value="2"/>
</dbReference>
<dbReference type="PANTHER" id="PTHR34001">
    <property type="entry name" value="BLL7405 PROTEIN"/>
    <property type="match status" value="1"/>
</dbReference>
<accession>A0A7C9RHJ2</accession>
<feature type="domain" description="Outer membrane protein beta-barrel" evidence="7">
    <location>
        <begin position="254"/>
        <end position="468"/>
    </location>
</feature>
<feature type="domain" description="Outer membrane protein beta-barrel" evidence="7">
    <location>
        <begin position="8"/>
        <end position="242"/>
    </location>
</feature>
<feature type="chain" id="PRO_5029012064" evidence="6">
    <location>
        <begin position="20"/>
        <end position="476"/>
    </location>
</feature>
<proteinExistence type="inferred from homology"/>